<feature type="region of interest" description="Disordered" evidence="1">
    <location>
        <begin position="21"/>
        <end position="42"/>
    </location>
</feature>
<reference evidence="2" key="2">
    <citation type="submission" date="2022-01" db="EMBL/GenBank/DDBJ databases">
        <authorList>
            <person name="Yamashiro T."/>
            <person name="Shiraishi A."/>
            <person name="Satake H."/>
            <person name="Nakayama K."/>
        </authorList>
    </citation>
    <scope>NUCLEOTIDE SEQUENCE</scope>
</reference>
<evidence type="ECO:0000256" key="1">
    <source>
        <dbReference type="SAM" id="MobiDB-lite"/>
    </source>
</evidence>
<gene>
    <name evidence="2" type="ORF">Tco_1093044</name>
</gene>
<sequence length="121" mass="13975">MEKKSDEKRLEDIPVVKEFPDIFPEDLPGSPPDRKRRSLSNHSRKLNDQVFIDDISYLFRNEEEHAKSSQNYIGITLKKRNCMPKFLNVISGFHINATFLGHLIDSQGLHVDPTKIEAVKN</sequence>
<dbReference type="EMBL" id="BQNB010020587">
    <property type="protein sequence ID" value="GJT97526.1"/>
    <property type="molecule type" value="Genomic_DNA"/>
</dbReference>
<evidence type="ECO:0000313" key="2">
    <source>
        <dbReference type="EMBL" id="GJT97526.1"/>
    </source>
</evidence>
<evidence type="ECO:0008006" key="4">
    <source>
        <dbReference type="Google" id="ProtNLM"/>
    </source>
</evidence>
<name>A0ABQ5ICU9_9ASTR</name>
<organism evidence="2 3">
    <name type="scientific">Tanacetum coccineum</name>
    <dbReference type="NCBI Taxonomy" id="301880"/>
    <lineage>
        <taxon>Eukaryota</taxon>
        <taxon>Viridiplantae</taxon>
        <taxon>Streptophyta</taxon>
        <taxon>Embryophyta</taxon>
        <taxon>Tracheophyta</taxon>
        <taxon>Spermatophyta</taxon>
        <taxon>Magnoliopsida</taxon>
        <taxon>eudicotyledons</taxon>
        <taxon>Gunneridae</taxon>
        <taxon>Pentapetalae</taxon>
        <taxon>asterids</taxon>
        <taxon>campanulids</taxon>
        <taxon>Asterales</taxon>
        <taxon>Asteraceae</taxon>
        <taxon>Asteroideae</taxon>
        <taxon>Anthemideae</taxon>
        <taxon>Anthemidinae</taxon>
        <taxon>Tanacetum</taxon>
    </lineage>
</organism>
<accession>A0ABQ5ICU9</accession>
<proteinExistence type="predicted"/>
<evidence type="ECO:0000313" key="3">
    <source>
        <dbReference type="Proteomes" id="UP001151760"/>
    </source>
</evidence>
<dbReference type="Proteomes" id="UP001151760">
    <property type="component" value="Unassembled WGS sequence"/>
</dbReference>
<protein>
    <recommendedName>
        <fullName evidence="4">Reverse transcriptase domain-containing protein</fullName>
    </recommendedName>
</protein>
<reference evidence="2" key="1">
    <citation type="journal article" date="2022" name="Int. J. Mol. Sci.">
        <title>Draft Genome of Tanacetum Coccineum: Genomic Comparison of Closely Related Tanacetum-Family Plants.</title>
        <authorList>
            <person name="Yamashiro T."/>
            <person name="Shiraishi A."/>
            <person name="Nakayama K."/>
            <person name="Satake H."/>
        </authorList>
    </citation>
    <scope>NUCLEOTIDE SEQUENCE</scope>
</reference>
<comment type="caution">
    <text evidence="2">The sequence shown here is derived from an EMBL/GenBank/DDBJ whole genome shotgun (WGS) entry which is preliminary data.</text>
</comment>
<keyword evidence="3" id="KW-1185">Reference proteome</keyword>